<dbReference type="PANTHER" id="PTHR44154">
    <property type="entry name" value="QUINONE OXIDOREDUCTASE"/>
    <property type="match status" value="1"/>
</dbReference>
<name>A0A318NKU1_9ACTN</name>
<dbReference type="Proteomes" id="UP000248333">
    <property type="component" value="Unassembled WGS sequence"/>
</dbReference>
<keyword evidence="2" id="KW-0862">Zinc</keyword>
<keyword evidence="2" id="KW-0479">Metal-binding</keyword>
<dbReference type="SMART" id="SM00829">
    <property type="entry name" value="PKS_ER"/>
    <property type="match status" value="1"/>
</dbReference>
<evidence type="ECO:0000313" key="4">
    <source>
        <dbReference type="EMBL" id="PYC67622.1"/>
    </source>
</evidence>
<dbReference type="EMBL" id="PYBV01000027">
    <property type="protein sequence ID" value="PYC67622.1"/>
    <property type="molecule type" value="Genomic_DNA"/>
</dbReference>
<dbReference type="InterPro" id="IPR051603">
    <property type="entry name" value="Zinc-ADH_QOR/CCCR"/>
</dbReference>
<dbReference type="CDD" id="cd08252">
    <property type="entry name" value="AL_MDR"/>
    <property type="match status" value="1"/>
</dbReference>
<dbReference type="SUPFAM" id="SSF51735">
    <property type="entry name" value="NAD(P)-binding Rossmann-fold domains"/>
    <property type="match status" value="1"/>
</dbReference>
<dbReference type="RefSeq" id="WP_110565525.1">
    <property type="nucleotide sequence ID" value="NZ_PYBV01000027.1"/>
</dbReference>
<organism evidence="4 5">
    <name type="scientific">Micromonospora arborensis</name>
    <dbReference type="NCBI Taxonomy" id="2116518"/>
    <lineage>
        <taxon>Bacteria</taxon>
        <taxon>Bacillati</taxon>
        <taxon>Actinomycetota</taxon>
        <taxon>Actinomycetes</taxon>
        <taxon>Micromonosporales</taxon>
        <taxon>Micromonosporaceae</taxon>
        <taxon>Micromonospora</taxon>
    </lineage>
</organism>
<keyword evidence="2" id="KW-0560">Oxidoreductase</keyword>
<keyword evidence="1" id="KW-0521">NADP</keyword>
<dbReference type="Gene3D" id="3.90.180.10">
    <property type="entry name" value="Medium-chain alcohol dehydrogenases, catalytic domain"/>
    <property type="match status" value="1"/>
</dbReference>
<sequence>MTDSMQVVGYRRNLPIDNPESLVDAEISVPAPGPHDLLVRIEAVSVNPVDVKVRAGVDPGGELKVLGYDAAGTVSAVGPSVTRFRVGDEVYYAGSIARPGTNAQFHLVDEHIVGHKPASLTHAEAAALPLTTITAWETLFDRFALTKDSTGTLLVVGAAGGVGSMIVQLARALTSLTVIGTASRPETRQWVTDLGAHHVVDHHAGLADAVLEVAPDGVDYLFTAFSDGQVEQFARVLRPNGQITAIDDPEGLDLLPLKSKSITWHWEFMFTRPLFLPTDPTQHEILEETARLVDDGTLRTTLTNQLGPINAANLRQAHELIETSATMGKIVLAGF</sequence>
<dbReference type="SUPFAM" id="SSF50129">
    <property type="entry name" value="GroES-like"/>
    <property type="match status" value="1"/>
</dbReference>
<comment type="caution">
    <text evidence="4">The sequence shown here is derived from an EMBL/GenBank/DDBJ whole genome shotgun (WGS) entry which is preliminary data.</text>
</comment>
<dbReference type="InterPro" id="IPR036291">
    <property type="entry name" value="NAD(P)-bd_dom_sf"/>
</dbReference>
<evidence type="ECO:0000256" key="2">
    <source>
        <dbReference type="RuleBase" id="RU364000"/>
    </source>
</evidence>
<proteinExistence type="inferred from homology"/>
<evidence type="ECO:0000256" key="1">
    <source>
        <dbReference type="ARBA" id="ARBA00022857"/>
    </source>
</evidence>
<dbReference type="InterPro" id="IPR020843">
    <property type="entry name" value="ER"/>
</dbReference>
<comment type="similarity">
    <text evidence="2">Belongs to the zinc-containing alcohol dehydrogenase family. Quinone oxidoreductase subfamily.</text>
</comment>
<keyword evidence="5" id="KW-1185">Reference proteome</keyword>
<dbReference type="GO" id="GO:0016491">
    <property type="term" value="F:oxidoreductase activity"/>
    <property type="evidence" value="ECO:0007669"/>
    <property type="project" value="UniProtKB-KW"/>
</dbReference>
<dbReference type="AlphaFoldDB" id="A0A318NKU1"/>
<feature type="domain" description="Enoyl reductase (ER)" evidence="3">
    <location>
        <begin position="17"/>
        <end position="332"/>
    </location>
</feature>
<dbReference type="InterPro" id="IPR014182">
    <property type="entry name" value="ADH_Zn_typ-1"/>
</dbReference>
<accession>A0A318NKU1</accession>
<protein>
    <recommendedName>
        <fullName evidence="2">Zinc-type alcohol dehydrogenase-like protein</fullName>
    </recommendedName>
</protein>
<dbReference type="PANTHER" id="PTHR44154:SF1">
    <property type="entry name" value="QUINONE OXIDOREDUCTASE"/>
    <property type="match status" value="1"/>
</dbReference>
<evidence type="ECO:0000259" key="3">
    <source>
        <dbReference type="SMART" id="SM00829"/>
    </source>
</evidence>
<dbReference type="GO" id="GO:0008270">
    <property type="term" value="F:zinc ion binding"/>
    <property type="evidence" value="ECO:0007669"/>
    <property type="project" value="InterPro"/>
</dbReference>
<dbReference type="InterPro" id="IPR011032">
    <property type="entry name" value="GroES-like_sf"/>
</dbReference>
<dbReference type="NCBIfam" id="TIGR02817">
    <property type="entry name" value="adh_fam_1"/>
    <property type="match status" value="1"/>
</dbReference>
<dbReference type="InterPro" id="IPR013154">
    <property type="entry name" value="ADH-like_N"/>
</dbReference>
<evidence type="ECO:0000313" key="5">
    <source>
        <dbReference type="Proteomes" id="UP000248333"/>
    </source>
</evidence>
<reference evidence="4 5" key="1">
    <citation type="submission" date="2018-03" db="EMBL/GenBank/DDBJ databases">
        <title>Bioinformatic expansion and discovery of thiopeptide antibiotics.</title>
        <authorList>
            <person name="Schwalen C.J."/>
            <person name="Hudson G.A."/>
            <person name="Mitchell D.A."/>
        </authorList>
    </citation>
    <scope>NUCLEOTIDE SEQUENCE [LARGE SCALE GENOMIC DNA]</scope>
    <source>
        <strain evidence="4 5">NRRL 8041</strain>
    </source>
</reference>
<dbReference type="Pfam" id="PF13602">
    <property type="entry name" value="ADH_zinc_N_2"/>
    <property type="match status" value="1"/>
</dbReference>
<dbReference type="OrthoDB" id="3175656at2"/>
<dbReference type="Gene3D" id="3.40.50.720">
    <property type="entry name" value="NAD(P)-binding Rossmann-like Domain"/>
    <property type="match status" value="1"/>
</dbReference>
<gene>
    <name evidence="4" type="ORF">C7C45_21145</name>
</gene>
<dbReference type="Pfam" id="PF08240">
    <property type="entry name" value="ADH_N"/>
    <property type="match status" value="1"/>
</dbReference>